<reference evidence="2" key="1">
    <citation type="journal article" date="2025" name="Aquaculture">
        <title>Assessment of the bioflocculant production and safety properties of Metabacillus hrfriensis sp. nov. based on phenotypic and whole-genome sequencing analysis.</title>
        <authorList>
            <person name="Zhang R."/>
            <person name="Zhao Z."/>
            <person name="Luo L."/>
            <person name="Wang S."/>
            <person name="Guo K."/>
            <person name="Xu W."/>
        </authorList>
    </citation>
    <scope>NUCLEOTIDE SEQUENCE [LARGE SCALE GENOMIC DNA]</scope>
    <source>
        <strain evidence="2">CT-WN-B3</strain>
    </source>
</reference>
<gene>
    <name evidence="1" type="primary">gerD</name>
    <name evidence="1" type="ORF">QLQ22_00940</name>
</gene>
<keyword evidence="1" id="KW-0449">Lipoprotein</keyword>
<keyword evidence="2" id="KW-1185">Reference proteome</keyword>
<proteinExistence type="predicted"/>
<evidence type="ECO:0000313" key="1">
    <source>
        <dbReference type="EMBL" id="WHZ58007.1"/>
    </source>
</evidence>
<sequence length="215" mass="23970">MKKRRLLSLFTLIAICSFLASCSPKDQPAGQLDYEETKKMVVDILKTDDGKKAIQEILKNDDMKQNLIMDQKVVSDTISKTLTSEKGAEFWKKTFEDPKFSESFAKSLQTEHEKVIKGLMKDPEYQEMLIGVLQNPEMEKQTVKVLQSQEFRKHLQQVITETINSPLFKTKMEETLLKAAKEMNQQGGGQGSSGGTESGGQQSEGGQGETGEGGQ</sequence>
<accession>A0ACD4RCZ6</accession>
<protein>
    <submittedName>
        <fullName evidence="1">Spore germination lipoprotein GerD</fullName>
    </submittedName>
</protein>
<dbReference type="Proteomes" id="UP001226091">
    <property type="component" value="Chromosome"/>
</dbReference>
<organism evidence="1 2">
    <name type="scientific">Metabacillus hrfriensis</name>
    <dbReference type="NCBI Taxonomy" id="3048891"/>
    <lineage>
        <taxon>Bacteria</taxon>
        <taxon>Bacillati</taxon>
        <taxon>Bacillota</taxon>
        <taxon>Bacilli</taxon>
        <taxon>Bacillales</taxon>
        <taxon>Bacillaceae</taxon>
        <taxon>Metabacillus</taxon>
    </lineage>
</organism>
<name>A0ACD4RCZ6_9BACI</name>
<evidence type="ECO:0000313" key="2">
    <source>
        <dbReference type="Proteomes" id="UP001226091"/>
    </source>
</evidence>
<dbReference type="EMBL" id="CP126116">
    <property type="protein sequence ID" value="WHZ58007.1"/>
    <property type="molecule type" value="Genomic_DNA"/>
</dbReference>